<dbReference type="SUPFAM" id="SSF51735">
    <property type="entry name" value="NAD(P)-binding Rossmann-fold domains"/>
    <property type="match status" value="1"/>
</dbReference>
<dbReference type="EMBL" id="CP163432">
    <property type="protein sequence ID" value="XDQ08247.1"/>
    <property type="molecule type" value="Genomic_DNA"/>
</dbReference>
<reference evidence="1" key="1">
    <citation type="submission" date="2024-07" db="EMBL/GenBank/DDBJ databases">
        <authorList>
            <person name="Yu S.T."/>
        </authorList>
    </citation>
    <scope>NUCLEOTIDE SEQUENCE</scope>
    <source>
        <strain evidence="1">R11</strain>
    </source>
</reference>
<dbReference type="Gene3D" id="3.40.50.720">
    <property type="entry name" value="NAD(P)-binding Rossmann-like Domain"/>
    <property type="match status" value="1"/>
</dbReference>
<dbReference type="InterPro" id="IPR002347">
    <property type="entry name" value="SDR_fam"/>
</dbReference>
<dbReference type="RefSeq" id="WP_369268705.1">
    <property type="nucleotide sequence ID" value="NZ_CP163432.1"/>
</dbReference>
<dbReference type="PANTHER" id="PTHR43431">
    <property type="entry name" value="OXIDOREDUCTASE, SHORT CHAIN DEHYDROGENASE/REDUCTASE FAMILY (AFU_ORTHOLOGUE AFUA_5G14000)"/>
    <property type="match status" value="1"/>
</dbReference>
<dbReference type="AlphaFoldDB" id="A0AB39MSV5"/>
<organism evidence="1">
    <name type="scientific">Streptomyces sp. R11</name>
    <dbReference type="NCBI Taxonomy" id="3238625"/>
    <lineage>
        <taxon>Bacteria</taxon>
        <taxon>Bacillati</taxon>
        <taxon>Actinomycetota</taxon>
        <taxon>Actinomycetes</taxon>
        <taxon>Kitasatosporales</taxon>
        <taxon>Streptomycetaceae</taxon>
        <taxon>Streptomyces</taxon>
    </lineage>
</organism>
<dbReference type="PANTHER" id="PTHR43431:SF7">
    <property type="entry name" value="OXIDOREDUCTASE, SHORT CHAIN DEHYDROGENASE_REDUCTASE FAMILY (AFU_ORTHOLOGUE AFUA_5G14000)"/>
    <property type="match status" value="1"/>
</dbReference>
<name>A0AB39MSV5_9ACTN</name>
<evidence type="ECO:0000313" key="1">
    <source>
        <dbReference type="EMBL" id="XDQ08247.1"/>
    </source>
</evidence>
<proteinExistence type="predicted"/>
<gene>
    <name evidence="1" type="ORF">AB5J55_00485</name>
</gene>
<dbReference type="Pfam" id="PF00106">
    <property type="entry name" value="adh_short"/>
    <property type="match status" value="1"/>
</dbReference>
<keyword evidence="1" id="KW-0560">Oxidoreductase</keyword>
<dbReference type="InterPro" id="IPR036291">
    <property type="entry name" value="NAD(P)-bd_dom_sf"/>
</dbReference>
<sequence>MTTFALVGAGPGLGLAAARRFGKAGHSVALLARHTARLNELVATLGSDRIRARGYSADVLDPDSLTGALHTAAVDLGTVEILQYSPVPRADFMKPVLETSAADLDAPLSFSVKGPLTCVNAVLPGMRELGRGTLLFVNGGSAVHPKPSVAGTSIAFAAESAYAAMLHTALAPENIHAAQLIVPGAISPDSEHSSPEVLAERLHGLHTDRKGFRHYAEPMPAP</sequence>
<protein>
    <submittedName>
        <fullName evidence="1">SDR family oxidoreductase</fullName>
        <ecNumber evidence="1">1.-.-.-</ecNumber>
    </submittedName>
</protein>
<dbReference type="EC" id="1.-.-.-" evidence="1"/>
<accession>A0AB39MSV5</accession>
<dbReference type="GO" id="GO:0016491">
    <property type="term" value="F:oxidoreductase activity"/>
    <property type="evidence" value="ECO:0007669"/>
    <property type="project" value="UniProtKB-KW"/>
</dbReference>